<dbReference type="InterPro" id="IPR029045">
    <property type="entry name" value="ClpP/crotonase-like_dom_sf"/>
</dbReference>
<proteinExistence type="predicted"/>
<evidence type="ECO:0000313" key="2">
    <source>
        <dbReference type="Proteomes" id="UP000181909"/>
    </source>
</evidence>
<keyword evidence="1" id="KW-0413">Isomerase</keyword>
<dbReference type="AlphaFoldDB" id="A0A1K2FE12"/>
<dbReference type="GO" id="GO:0016853">
    <property type="term" value="F:isomerase activity"/>
    <property type="evidence" value="ECO:0007669"/>
    <property type="project" value="UniProtKB-KW"/>
</dbReference>
<dbReference type="Gene3D" id="3.90.226.10">
    <property type="entry name" value="2-enoyl-CoA Hydratase, Chain A, domain 1"/>
    <property type="match status" value="1"/>
</dbReference>
<organism evidence="1 2">
    <name type="scientific">Streptomyces atratus</name>
    <dbReference type="NCBI Taxonomy" id="1893"/>
    <lineage>
        <taxon>Bacteria</taxon>
        <taxon>Bacillati</taxon>
        <taxon>Actinomycetota</taxon>
        <taxon>Actinomycetes</taxon>
        <taxon>Kitasatosporales</taxon>
        <taxon>Streptomycetaceae</taxon>
        <taxon>Streptomyces</taxon>
    </lineage>
</organism>
<gene>
    <name evidence="1" type="ORF">SAMN02787144_10681</name>
</gene>
<dbReference type="Proteomes" id="UP000181909">
    <property type="component" value="Unassembled WGS sequence"/>
</dbReference>
<evidence type="ECO:0000313" key="1">
    <source>
        <dbReference type="EMBL" id="SFY45277.1"/>
    </source>
</evidence>
<dbReference type="SUPFAM" id="SSF52096">
    <property type="entry name" value="ClpP/crotonase"/>
    <property type="match status" value="1"/>
</dbReference>
<name>A0A1K2FE12_STRAR</name>
<protein>
    <submittedName>
        <fullName evidence="1">Enoyl-CoA hydratase/isomerase family</fullName>
    </submittedName>
</protein>
<reference evidence="1 2" key="1">
    <citation type="submission" date="2016-11" db="EMBL/GenBank/DDBJ databases">
        <authorList>
            <person name="Jaros S."/>
            <person name="Januszkiewicz K."/>
            <person name="Wedrychowicz H."/>
        </authorList>
    </citation>
    <scope>NUCLEOTIDE SEQUENCE [LARGE SCALE GENOMIC DNA]</scope>
    <source>
        <strain evidence="1 2">OK807</strain>
    </source>
</reference>
<sequence length="162" mass="18139">MRRLRERFLADHVEEVYARLTGGRSLRIEALVTEAAEVFLSLPAAKEGNIPGVANFRLTRSVGPRAARQVILGGRRLWASEPDARLIVDEVAEPADLDAAIERALERLGGEAVLANRRMLNLSEEPPEEFRRYMAEFALQQALRLYGADVIDKVGRFAARRT</sequence>
<dbReference type="EMBL" id="FPJO01000068">
    <property type="protein sequence ID" value="SFY45277.1"/>
    <property type="molecule type" value="Genomic_DNA"/>
</dbReference>
<accession>A0A1K2FE12</accession>
<dbReference type="STRING" id="1893.SAMN02787144_10681"/>